<dbReference type="Proteomes" id="UP000005239">
    <property type="component" value="Unassembled WGS sequence"/>
</dbReference>
<feature type="compositionally biased region" description="Low complexity" evidence="1">
    <location>
        <begin position="168"/>
        <end position="182"/>
    </location>
</feature>
<reference evidence="2" key="2">
    <citation type="submission" date="2022-06" db="UniProtKB">
        <authorList>
            <consortium name="EnsemblMetazoa"/>
        </authorList>
    </citation>
    <scope>IDENTIFICATION</scope>
    <source>
        <strain evidence="2">PS312</strain>
    </source>
</reference>
<accession>A0A8R1Y7J3</accession>
<feature type="region of interest" description="Disordered" evidence="1">
    <location>
        <begin position="113"/>
        <end position="182"/>
    </location>
</feature>
<dbReference type="InterPro" id="IPR012340">
    <property type="entry name" value="NA-bd_OB-fold"/>
</dbReference>
<gene>
    <name evidence="2" type="primary">WBGene00098647</name>
</gene>
<reference evidence="3" key="1">
    <citation type="journal article" date="2008" name="Nat. Genet.">
        <title>The Pristionchus pacificus genome provides a unique perspective on nematode lifestyle and parasitism.</title>
        <authorList>
            <person name="Dieterich C."/>
            <person name="Clifton S.W."/>
            <person name="Schuster L.N."/>
            <person name="Chinwalla A."/>
            <person name="Delehaunty K."/>
            <person name="Dinkelacker I."/>
            <person name="Fulton L."/>
            <person name="Fulton R."/>
            <person name="Godfrey J."/>
            <person name="Minx P."/>
            <person name="Mitreva M."/>
            <person name="Roeseler W."/>
            <person name="Tian H."/>
            <person name="Witte H."/>
            <person name="Yang S.P."/>
            <person name="Wilson R.K."/>
            <person name="Sommer R.J."/>
        </authorList>
    </citation>
    <scope>NUCLEOTIDE SEQUENCE [LARGE SCALE GENOMIC DNA]</scope>
    <source>
        <strain evidence="3">PS312</strain>
    </source>
</reference>
<evidence type="ECO:0000313" key="3">
    <source>
        <dbReference type="Proteomes" id="UP000005239"/>
    </source>
</evidence>
<evidence type="ECO:0000313" key="2">
    <source>
        <dbReference type="EnsemblMetazoa" id="PPA09093.1"/>
    </source>
</evidence>
<evidence type="ECO:0000256" key="1">
    <source>
        <dbReference type="SAM" id="MobiDB-lite"/>
    </source>
</evidence>
<dbReference type="AlphaFoldDB" id="A0A2A6CHS2"/>
<organism evidence="2 3">
    <name type="scientific">Pristionchus pacificus</name>
    <name type="common">Parasitic nematode worm</name>
    <dbReference type="NCBI Taxonomy" id="54126"/>
    <lineage>
        <taxon>Eukaryota</taxon>
        <taxon>Metazoa</taxon>
        <taxon>Ecdysozoa</taxon>
        <taxon>Nematoda</taxon>
        <taxon>Chromadorea</taxon>
        <taxon>Rhabditida</taxon>
        <taxon>Rhabditina</taxon>
        <taxon>Diplogasteromorpha</taxon>
        <taxon>Diplogasteroidea</taxon>
        <taxon>Neodiplogasteridae</taxon>
        <taxon>Pristionchus</taxon>
    </lineage>
</organism>
<dbReference type="EnsemblMetazoa" id="PPA09093.1">
    <property type="protein sequence ID" value="PPA09093.1"/>
    <property type="gene ID" value="WBGene00098647"/>
</dbReference>
<dbReference type="SUPFAM" id="SSF50249">
    <property type="entry name" value="Nucleic acid-binding proteins"/>
    <property type="match status" value="1"/>
</dbReference>
<dbReference type="Gene3D" id="2.40.50.140">
    <property type="entry name" value="Nucleic acid-binding proteins"/>
    <property type="match status" value="1"/>
</dbReference>
<accession>A0A2A6CHS2</accession>
<sequence length="690" mass="71896">MNSVFATATGAAVSINPESLALARSTLSQAPNFADEILSQSPLKSAASGAPVPVDPESLKVIKRKFADYDEDVNQSPAKRQPAEELDYSSLFRRAGSGKAIKISDSALSAAKKMVGGADENDASEQPEKPSESSSSFTSSMLASTTPLRSTPQSVLLQQGGGGRRLRPQQQHPSAAGAAASSSFRAPFNSPFRPPVVAASPTTTAAAAGGFSSPLVARPAAAAAATTPATATASPLSRMCLNSPASGSSSAAGVSTITPVAALSPNSRNFTIRVRVTERSGAPLAYGPHGEGRFCCWLSDAADGGGDASQPAARLEAEAGGAAAGRAAAQLQYGKIYEIHSARLCVRRPSPDNPRGIVMFLDERTKVTEVLPTPAPSQRPRHRSGLLPLSDVAKEGEIDVAGIVRAVTRSAVGASLHKGAPSHSSSAASSITAEGVACLEVTLVDQRASLTVLLQHEYAKVELKPGDLLLVYRASARLVNGSGVLRVCAMRGRTKLLLNPETEDGRVGALGRWARGGQWAAAGAAKMRSIASIAEKLREGGEGDAPLVTKAMISNVDAAAVETTEECQGCGKKITKDTTMCNCARDAGIARRLQLDVDISDGTGMVRATAGGAVAEALVGVATDDAVEMLRWNRDEWRARCRRVLFEHRVLKLKRDESTPNGLSIVDILPVPYAAYSILIGNKLEIKRAP</sequence>
<protein>
    <submittedName>
        <fullName evidence="2">Uncharacterized protein</fullName>
    </submittedName>
</protein>
<proteinExistence type="predicted"/>
<feature type="compositionally biased region" description="Low complexity" evidence="1">
    <location>
        <begin position="132"/>
        <end position="146"/>
    </location>
</feature>
<keyword evidence="3" id="KW-1185">Reference proteome</keyword>
<name>A0A2A6CHS2_PRIPA</name>